<evidence type="ECO:0000256" key="1">
    <source>
        <dbReference type="SAM" id="SignalP"/>
    </source>
</evidence>
<dbReference type="KEGG" id="aba:Acid345_0700"/>
<keyword evidence="1" id="KW-0732">Signal</keyword>
<dbReference type="AlphaFoldDB" id="Q1ITU5"/>
<dbReference type="HOGENOM" id="CLU_1174175_0_0_0"/>
<keyword evidence="3" id="KW-1185">Reference proteome</keyword>
<sequence>MNRLLQLAALSFALLSVAYAQEADQHDMANMSDDGMSMHEMHMSAHMRMTTLRSPASGDQQRADAIALAAKNVMSRYTDYRRAEADGFKPFHPEFKQPMYHFTNGSYAIEAQFKFNPDHPTSLLYEPTKDGYRLVGVMYTAPFRFTEDQLNQRAPLSIAQWHMHTNLCIPPWNGWSDITGAHPKFGLNGSISDEKACTAAGGTFRDHVFGWMVHVYPNEADQSQIWSVERQMSHTH</sequence>
<dbReference type="EnsemblBacteria" id="ABF39705">
    <property type="protein sequence ID" value="ABF39705"/>
    <property type="gene ID" value="Acid345_0700"/>
</dbReference>
<feature type="chain" id="PRO_5004191773" evidence="1">
    <location>
        <begin position="21"/>
        <end position="236"/>
    </location>
</feature>
<reference evidence="2 3" key="1">
    <citation type="journal article" date="2009" name="Appl. Environ. Microbiol.">
        <title>Three genomes from the phylum Acidobacteria provide insight into the lifestyles of these microorganisms in soils.</title>
        <authorList>
            <person name="Ward N.L."/>
            <person name="Challacombe J.F."/>
            <person name="Janssen P.H."/>
            <person name="Henrissat B."/>
            <person name="Coutinho P.M."/>
            <person name="Wu M."/>
            <person name="Xie G."/>
            <person name="Haft D.H."/>
            <person name="Sait M."/>
            <person name="Badger J."/>
            <person name="Barabote R.D."/>
            <person name="Bradley B."/>
            <person name="Brettin T.S."/>
            <person name="Brinkac L.M."/>
            <person name="Bruce D."/>
            <person name="Creasy T."/>
            <person name="Daugherty S.C."/>
            <person name="Davidsen T.M."/>
            <person name="DeBoy R.T."/>
            <person name="Detter J.C."/>
            <person name="Dodson R.J."/>
            <person name="Durkin A.S."/>
            <person name="Ganapathy A."/>
            <person name="Gwinn-Giglio M."/>
            <person name="Han C.S."/>
            <person name="Khouri H."/>
            <person name="Kiss H."/>
            <person name="Kothari S.P."/>
            <person name="Madupu R."/>
            <person name="Nelson K.E."/>
            <person name="Nelson W.C."/>
            <person name="Paulsen I."/>
            <person name="Penn K."/>
            <person name="Ren Q."/>
            <person name="Rosovitz M.J."/>
            <person name="Selengut J.D."/>
            <person name="Shrivastava S."/>
            <person name="Sullivan S.A."/>
            <person name="Tapia R."/>
            <person name="Thompson L.S."/>
            <person name="Watkins K.L."/>
            <person name="Yang Q."/>
            <person name="Yu C."/>
            <person name="Zafar N."/>
            <person name="Zhou L."/>
            <person name="Kuske C.R."/>
        </authorList>
    </citation>
    <scope>NUCLEOTIDE SEQUENCE [LARGE SCALE GENOMIC DNA]</scope>
    <source>
        <strain evidence="2 3">Ellin345</strain>
    </source>
</reference>
<evidence type="ECO:0000313" key="2">
    <source>
        <dbReference type="EMBL" id="ABF39705.1"/>
    </source>
</evidence>
<dbReference type="OrthoDB" id="118953at2"/>
<dbReference type="EMBL" id="CP000360">
    <property type="protein sequence ID" value="ABF39705.1"/>
    <property type="molecule type" value="Genomic_DNA"/>
</dbReference>
<organism evidence="2 3">
    <name type="scientific">Koribacter versatilis (strain Ellin345)</name>
    <dbReference type="NCBI Taxonomy" id="204669"/>
    <lineage>
        <taxon>Bacteria</taxon>
        <taxon>Pseudomonadati</taxon>
        <taxon>Acidobacteriota</taxon>
        <taxon>Terriglobia</taxon>
        <taxon>Terriglobales</taxon>
        <taxon>Candidatus Korobacteraceae</taxon>
        <taxon>Candidatus Korobacter</taxon>
    </lineage>
</organism>
<protein>
    <submittedName>
        <fullName evidence="2">Uncharacterized protein</fullName>
    </submittedName>
</protein>
<evidence type="ECO:0000313" key="3">
    <source>
        <dbReference type="Proteomes" id="UP000002432"/>
    </source>
</evidence>
<accession>Q1ITU5</accession>
<gene>
    <name evidence="2" type="ordered locus">Acid345_0700</name>
</gene>
<name>Q1ITU5_KORVE</name>
<proteinExistence type="predicted"/>
<feature type="signal peptide" evidence="1">
    <location>
        <begin position="1"/>
        <end position="20"/>
    </location>
</feature>
<dbReference type="RefSeq" id="WP_011521507.1">
    <property type="nucleotide sequence ID" value="NC_008009.1"/>
</dbReference>
<dbReference type="Proteomes" id="UP000002432">
    <property type="component" value="Chromosome"/>
</dbReference>
<dbReference type="eggNOG" id="ENOG50339HI">
    <property type="taxonomic scope" value="Bacteria"/>
</dbReference>